<feature type="domain" description="CBS" evidence="2">
    <location>
        <begin position="9"/>
        <end position="68"/>
    </location>
</feature>
<reference evidence="3" key="1">
    <citation type="submission" date="2018-05" db="EMBL/GenBank/DDBJ databases">
        <authorList>
            <person name="Lanie J.A."/>
            <person name="Ng W.-L."/>
            <person name="Kazmierczak K.M."/>
            <person name="Andrzejewski T.M."/>
            <person name="Davidsen T.M."/>
            <person name="Wayne K.J."/>
            <person name="Tettelin H."/>
            <person name="Glass J.I."/>
            <person name="Rusch D."/>
            <person name="Podicherti R."/>
            <person name="Tsui H.-C.T."/>
            <person name="Winkler M.E."/>
        </authorList>
    </citation>
    <scope>NUCLEOTIDE SEQUENCE</scope>
</reference>
<dbReference type="Pfam" id="PF00571">
    <property type="entry name" value="CBS"/>
    <property type="match status" value="2"/>
</dbReference>
<name>A0A382FA74_9ZZZZ</name>
<sequence length="146" mass="16234">MNTSVDYLLSQKEDAIYTVGLDATVEDAVKEMNNHKIGFIMVLSSSKLVGVFSERDVLVRVVADGLDPKTTLVSKVMTTDVRTISPGDTAEKALEVMASHRCRHLPVMRKKQLVGLLSIGDVTRWITHTHQLEADHLRSYVTGTPW</sequence>
<dbReference type="AlphaFoldDB" id="A0A382FA74"/>
<dbReference type="InterPro" id="IPR046342">
    <property type="entry name" value="CBS_dom_sf"/>
</dbReference>
<dbReference type="Gene3D" id="3.10.580.10">
    <property type="entry name" value="CBS-domain"/>
    <property type="match status" value="1"/>
</dbReference>
<feature type="domain" description="CBS" evidence="2">
    <location>
        <begin position="77"/>
        <end position="132"/>
    </location>
</feature>
<dbReference type="SUPFAM" id="SSF54631">
    <property type="entry name" value="CBS-domain pair"/>
    <property type="match status" value="1"/>
</dbReference>
<dbReference type="PANTHER" id="PTHR43080">
    <property type="entry name" value="CBS DOMAIN-CONTAINING PROTEIN CBSX3, MITOCHONDRIAL"/>
    <property type="match status" value="1"/>
</dbReference>
<dbReference type="InterPro" id="IPR000644">
    <property type="entry name" value="CBS_dom"/>
</dbReference>
<dbReference type="EMBL" id="UINC01048450">
    <property type="protein sequence ID" value="SVB58987.1"/>
    <property type="molecule type" value="Genomic_DNA"/>
</dbReference>
<protein>
    <recommendedName>
        <fullName evidence="2">CBS domain-containing protein</fullName>
    </recommendedName>
</protein>
<evidence type="ECO:0000256" key="1">
    <source>
        <dbReference type="ARBA" id="ARBA00023122"/>
    </source>
</evidence>
<organism evidence="3">
    <name type="scientific">marine metagenome</name>
    <dbReference type="NCBI Taxonomy" id="408172"/>
    <lineage>
        <taxon>unclassified sequences</taxon>
        <taxon>metagenomes</taxon>
        <taxon>ecological metagenomes</taxon>
    </lineage>
</organism>
<dbReference type="InterPro" id="IPR051257">
    <property type="entry name" value="Diverse_CBS-Domain"/>
</dbReference>
<evidence type="ECO:0000259" key="2">
    <source>
        <dbReference type="PROSITE" id="PS51371"/>
    </source>
</evidence>
<dbReference type="SMART" id="SM00116">
    <property type="entry name" value="CBS"/>
    <property type="match status" value="2"/>
</dbReference>
<dbReference type="PANTHER" id="PTHR43080:SF2">
    <property type="entry name" value="CBS DOMAIN-CONTAINING PROTEIN"/>
    <property type="match status" value="1"/>
</dbReference>
<dbReference type="CDD" id="cd04623">
    <property type="entry name" value="CBS_pair_bac_euk"/>
    <property type="match status" value="1"/>
</dbReference>
<gene>
    <name evidence="3" type="ORF">METZ01_LOCUS211841</name>
</gene>
<accession>A0A382FA74</accession>
<keyword evidence="1" id="KW-0129">CBS domain</keyword>
<proteinExistence type="predicted"/>
<evidence type="ECO:0000313" key="3">
    <source>
        <dbReference type="EMBL" id="SVB58987.1"/>
    </source>
</evidence>
<dbReference type="InterPro" id="IPR044725">
    <property type="entry name" value="CBSX3_CBS_dom"/>
</dbReference>
<dbReference type="PROSITE" id="PS51371">
    <property type="entry name" value="CBS"/>
    <property type="match status" value="2"/>
</dbReference>